<dbReference type="EMBL" id="BMAT01007661">
    <property type="protein sequence ID" value="GFR68622.1"/>
    <property type="molecule type" value="Genomic_DNA"/>
</dbReference>
<keyword evidence="3" id="KW-1185">Reference proteome</keyword>
<proteinExistence type="predicted"/>
<organism evidence="2 3">
    <name type="scientific">Elysia marginata</name>
    <dbReference type="NCBI Taxonomy" id="1093978"/>
    <lineage>
        <taxon>Eukaryota</taxon>
        <taxon>Metazoa</taxon>
        <taxon>Spiralia</taxon>
        <taxon>Lophotrochozoa</taxon>
        <taxon>Mollusca</taxon>
        <taxon>Gastropoda</taxon>
        <taxon>Heterobranchia</taxon>
        <taxon>Euthyneura</taxon>
        <taxon>Panpulmonata</taxon>
        <taxon>Sacoglossa</taxon>
        <taxon>Placobranchoidea</taxon>
        <taxon>Plakobranchidae</taxon>
        <taxon>Elysia</taxon>
    </lineage>
</organism>
<gene>
    <name evidence="2" type="ORF">ElyMa_003736300</name>
</gene>
<accession>A0AAV4F5W9</accession>
<sequence length="250" mass="28388">MFGREPRLTVDNMFPLCTESLGYYMQNVKQALDWAWNKATENSTKARENQKKYYDKRVRGEEGGGTLMIGDKVLVRNCSFDEPHKLHDKWSADIHTVKEQPDPMTPVFVVEPDNGGGRDNETSKSSSATPKPVLREDGVKDTTSELEGGEDRVESDSDDDEFAILVPESNAQIPESCLCAPTRGRPRTTLPTVLNRDLALIDHEIRLHSSDELEKITALARDRRQWHEMTVKIERAAKALQTENWDVPRH</sequence>
<comment type="caution">
    <text evidence="2">The sequence shown here is derived from an EMBL/GenBank/DDBJ whole genome shotgun (WGS) entry which is preliminary data.</text>
</comment>
<reference evidence="2 3" key="1">
    <citation type="journal article" date="2021" name="Elife">
        <title>Chloroplast acquisition without the gene transfer in kleptoplastic sea slugs, Plakobranchus ocellatus.</title>
        <authorList>
            <person name="Maeda T."/>
            <person name="Takahashi S."/>
            <person name="Yoshida T."/>
            <person name="Shimamura S."/>
            <person name="Takaki Y."/>
            <person name="Nagai Y."/>
            <person name="Toyoda A."/>
            <person name="Suzuki Y."/>
            <person name="Arimoto A."/>
            <person name="Ishii H."/>
            <person name="Satoh N."/>
            <person name="Nishiyama T."/>
            <person name="Hasebe M."/>
            <person name="Maruyama T."/>
            <person name="Minagawa J."/>
            <person name="Obokata J."/>
            <person name="Shigenobu S."/>
        </authorList>
    </citation>
    <scope>NUCLEOTIDE SEQUENCE [LARGE SCALE GENOMIC DNA]</scope>
</reference>
<evidence type="ECO:0000313" key="2">
    <source>
        <dbReference type="EMBL" id="GFR68622.1"/>
    </source>
</evidence>
<evidence type="ECO:0000256" key="1">
    <source>
        <dbReference type="SAM" id="MobiDB-lite"/>
    </source>
</evidence>
<name>A0AAV4F5W9_9GAST</name>
<dbReference type="AlphaFoldDB" id="A0AAV4F5W9"/>
<dbReference type="Proteomes" id="UP000762676">
    <property type="component" value="Unassembled WGS sequence"/>
</dbReference>
<feature type="compositionally biased region" description="Basic and acidic residues" evidence="1">
    <location>
        <begin position="133"/>
        <end position="155"/>
    </location>
</feature>
<feature type="region of interest" description="Disordered" evidence="1">
    <location>
        <begin position="104"/>
        <end position="158"/>
    </location>
</feature>
<protein>
    <submittedName>
        <fullName evidence="2">Pol polyprotein</fullName>
    </submittedName>
</protein>
<evidence type="ECO:0000313" key="3">
    <source>
        <dbReference type="Proteomes" id="UP000762676"/>
    </source>
</evidence>